<accession>R7SWK4</accession>
<dbReference type="Proteomes" id="UP000053319">
    <property type="component" value="Unassembled WGS sequence"/>
</dbReference>
<evidence type="ECO:0000313" key="12">
    <source>
        <dbReference type="EMBL" id="EJF60559.1"/>
    </source>
</evidence>
<dbReference type="KEGG" id="dsq:DICSQDRAFT_62519"/>
<dbReference type="Gene3D" id="3.50.50.60">
    <property type="entry name" value="FAD/NAD(P)-binding domain"/>
    <property type="match status" value="1"/>
</dbReference>
<evidence type="ECO:0000256" key="7">
    <source>
        <dbReference type="PIRSR" id="PIRSR000137-1"/>
    </source>
</evidence>
<evidence type="ECO:0000256" key="5">
    <source>
        <dbReference type="ARBA" id="ARBA00022827"/>
    </source>
</evidence>
<dbReference type="Pfam" id="PF00732">
    <property type="entry name" value="GMC_oxred_N"/>
    <property type="match status" value="1"/>
</dbReference>
<dbReference type="GeneID" id="18843125"/>
<dbReference type="PIRSF" id="PIRSF000137">
    <property type="entry name" value="Alcohol_oxidase"/>
    <property type="match status" value="1"/>
</dbReference>
<feature type="active site" description="Proton donor" evidence="7">
    <location>
        <position position="570"/>
    </location>
</feature>
<keyword evidence="6" id="KW-0560">Oxidoreductase</keyword>
<name>R7SWK4_DICSQ</name>
<keyword evidence="4 9" id="KW-0732">Signal</keyword>
<evidence type="ECO:0000256" key="6">
    <source>
        <dbReference type="ARBA" id="ARBA00023002"/>
    </source>
</evidence>
<feature type="active site" description="Proton acceptor" evidence="7">
    <location>
        <position position="613"/>
    </location>
</feature>
<organism evidence="12 13">
    <name type="scientific">Dichomitus squalens (strain LYAD-421)</name>
    <name type="common">Western red white-rot fungus</name>
    <dbReference type="NCBI Taxonomy" id="732165"/>
    <lineage>
        <taxon>Eukaryota</taxon>
        <taxon>Fungi</taxon>
        <taxon>Dikarya</taxon>
        <taxon>Basidiomycota</taxon>
        <taxon>Agaricomycotina</taxon>
        <taxon>Agaricomycetes</taxon>
        <taxon>Polyporales</taxon>
        <taxon>Polyporaceae</taxon>
        <taxon>Dichomitus</taxon>
    </lineage>
</organism>
<dbReference type="RefSeq" id="XP_007366698.1">
    <property type="nucleotide sequence ID" value="XM_007366636.1"/>
</dbReference>
<dbReference type="AlphaFoldDB" id="R7SWK4"/>
<comment type="cofactor">
    <cofactor evidence="1">
        <name>FAD</name>
        <dbReference type="ChEBI" id="CHEBI:57692"/>
    </cofactor>
</comment>
<gene>
    <name evidence="12" type="ORF">DICSQDRAFT_62519</name>
</gene>
<dbReference type="PROSITE" id="PS00624">
    <property type="entry name" value="GMC_OXRED_2"/>
    <property type="match status" value="1"/>
</dbReference>
<dbReference type="Gene3D" id="3.30.560.10">
    <property type="entry name" value="Glucose Oxidase, domain 3"/>
    <property type="match status" value="1"/>
</dbReference>
<dbReference type="PANTHER" id="PTHR11552:SF201">
    <property type="entry name" value="GLUCOSE-METHANOL-CHOLINE OXIDOREDUCTASE N-TERMINAL DOMAIN-CONTAINING PROTEIN"/>
    <property type="match status" value="1"/>
</dbReference>
<keyword evidence="3 8" id="KW-0285">Flavoprotein</keyword>
<proteinExistence type="inferred from homology"/>
<evidence type="ECO:0000313" key="13">
    <source>
        <dbReference type="Proteomes" id="UP000053319"/>
    </source>
</evidence>
<dbReference type="GO" id="GO:0016614">
    <property type="term" value="F:oxidoreductase activity, acting on CH-OH group of donors"/>
    <property type="evidence" value="ECO:0007669"/>
    <property type="project" value="InterPro"/>
</dbReference>
<evidence type="ECO:0000256" key="2">
    <source>
        <dbReference type="ARBA" id="ARBA00010790"/>
    </source>
</evidence>
<feature type="chain" id="PRO_5004456127" evidence="9">
    <location>
        <begin position="24"/>
        <end position="633"/>
    </location>
</feature>
<dbReference type="InterPro" id="IPR036188">
    <property type="entry name" value="FAD/NAD-bd_sf"/>
</dbReference>
<dbReference type="InterPro" id="IPR007867">
    <property type="entry name" value="GMC_OxRtase_C"/>
</dbReference>
<dbReference type="SUPFAM" id="SSF51905">
    <property type="entry name" value="FAD/NAD(P)-binding domain"/>
    <property type="match status" value="1"/>
</dbReference>
<evidence type="ECO:0000256" key="1">
    <source>
        <dbReference type="ARBA" id="ARBA00001974"/>
    </source>
</evidence>
<dbReference type="PANTHER" id="PTHR11552">
    <property type="entry name" value="GLUCOSE-METHANOL-CHOLINE GMC OXIDOREDUCTASE"/>
    <property type="match status" value="1"/>
</dbReference>
<dbReference type="Pfam" id="PF05199">
    <property type="entry name" value="GMC_oxred_C"/>
    <property type="match status" value="1"/>
</dbReference>
<evidence type="ECO:0000256" key="4">
    <source>
        <dbReference type="ARBA" id="ARBA00022729"/>
    </source>
</evidence>
<sequence>MLAVTRSLLPSLLAIVAAPGVRSIACPVPATPSPSSFAATAFDYIVIGGGTAGTALSARLAENPSAVVGVIEAGILHLNDPILDVPGHLASSGVGNKTYDWDFVSTPQVNAGGRNLSLSRGKLLGGSSGINGLAWDRASATEYDAWATIAGDKSWSWSGLLPFLQKAENFSKTPADPFPGITPAEAAEVEADLPHVDGFSGPIVASLNSLYFDTVTNVTVTLNNLGIETNAEPQGGNTTGVSNIRLSLYRTQGVRSYAATAYYCSHASKPNYHVLTGAQATKIIFSKTRYGLIATRVQFISDGQQYTAHASKEIVLSAGTIQTPQLLELSGIGNSTILKSKNITPLIDLPGVGESFQEHFFAAAQWQLRPGVQTFGILRNNATFAAEQQAQYAANHTGLLAATDSLTAFLTLQDIVSQDRLQELLSIFDQEASAPGLSGLQQQQYALQREWFAQGNVPAVELILWSKGLINVEQGESYAVILGGLMHPVSRGSTHIASCDPLASPAIDPKYLSQNFDTEVLLDVLKFLQKLGQSAPFSDLVTVQTNPDPTAQTDDELLAYIRASSAGGDHLVGTAALAPQASGGVVDGSLKVYGTTNLRIVDASVFPIQIGAHSQATVYAIAEKVKFCLLKTM</sequence>
<evidence type="ECO:0000256" key="8">
    <source>
        <dbReference type="RuleBase" id="RU003968"/>
    </source>
</evidence>
<evidence type="ECO:0000259" key="11">
    <source>
        <dbReference type="PROSITE" id="PS00624"/>
    </source>
</evidence>
<evidence type="ECO:0000259" key="10">
    <source>
        <dbReference type="PROSITE" id="PS00623"/>
    </source>
</evidence>
<dbReference type="OrthoDB" id="269227at2759"/>
<protein>
    <submittedName>
        <fullName evidence="12">Alcohol oxidase</fullName>
    </submittedName>
</protein>
<dbReference type="InterPro" id="IPR000172">
    <property type="entry name" value="GMC_OxRdtase_N"/>
</dbReference>
<evidence type="ECO:0000256" key="3">
    <source>
        <dbReference type="ARBA" id="ARBA00022630"/>
    </source>
</evidence>
<dbReference type="PROSITE" id="PS00623">
    <property type="entry name" value="GMC_OXRED_1"/>
    <property type="match status" value="1"/>
</dbReference>
<dbReference type="GO" id="GO:0050660">
    <property type="term" value="F:flavin adenine dinucleotide binding"/>
    <property type="evidence" value="ECO:0007669"/>
    <property type="project" value="InterPro"/>
</dbReference>
<comment type="similarity">
    <text evidence="2 8">Belongs to the GMC oxidoreductase family.</text>
</comment>
<dbReference type="InterPro" id="IPR012132">
    <property type="entry name" value="GMC_OxRdtase"/>
</dbReference>
<keyword evidence="5 8" id="KW-0274">FAD</keyword>
<dbReference type="EMBL" id="JH719415">
    <property type="protein sequence ID" value="EJF60559.1"/>
    <property type="molecule type" value="Genomic_DNA"/>
</dbReference>
<reference evidence="12 13" key="1">
    <citation type="journal article" date="2012" name="Science">
        <title>The Paleozoic origin of enzymatic lignin decomposition reconstructed from 31 fungal genomes.</title>
        <authorList>
            <person name="Floudas D."/>
            <person name="Binder M."/>
            <person name="Riley R."/>
            <person name="Barry K."/>
            <person name="Blanchette R.A."/>
            <person name="Henrissat B."/>
            <person name="Martinez A.T."/>
            <person name="Otillar R."/>
            <person name="Spatafora J.W."/>
            <person name="Yadav J.S."/>
            <person name="Aerts A."/>
            <person name="Benoit I."/>
            <person name="Boyd A."/>
            <person name="Carlson A."/>
            <person name="Copeland A."/>
            <person name="Coutinho P.M."/>
            <person name="de Vries R.P."/>
            <person name="Ferreira P."/>
            <person name="Findley K."/>
            <person name="Foster B."/>
            <person name="Gaskell J."/>
            <person name="Glotzer D."/>
            <person name="Gorecki P."/>
            <person name="Heitman J."/>
            <person name="Hesse C."/>
            <person name="Hori C."/>
            <person name="Igarashi K."/>
            <person name="Jurgens J.A."/>
            <person name="Kallen N."/>
            <person name="Kersten P."/>
            <person name="Kohler A."/>
            <person name="Kuees U."/>
            <person name="Kumar T.K.A."/>
            <person name="Kuo A."/>
            <person name="LaButti K."/>
            <person name="Larrondo L.F."/>
            <person name="Lindquist E."/>
            <person name="Ling A."/>
            <person name="Lombard V."/>
            <person name="Lucas S."/>
            <person name="Lundell T."/>
            <person name="Martin R."/>
            <person name="McLaughlin D.J."/>
            <person name="Morgenstern I."/>
            <person name="Morin E."/>
            <person name="Murat C."/>
            <person name="Nagy L.G."/>
            <person name="Nolan M."/>
            <person name="Ohm R.A."/>
            <person name="Patyshakuliyeva A."/>
            <person name="Rokas A."/>
            <person name="Ruiz-Duenas F.J."/>
            <person name="Sabat G."/>
            <person name="Salamov A."/>
            <person name="Samejima M."/>
            <person name="Schmutz J."/>
            <person name="Slot J.C."/>
            <person name="St John F."/>
            <person name="Stenlid J."/>
            <person name="Sun H."/>
            <person name="Sun S."/>
            <person name="Syed K."/>
            <person name="Tsang A."/>
            <person name="Wiebenga A."/>
            <person name="Young D."/>
            <person name="Pisabarro A."/>
            <person name="Eastwood D.C."/>
            <person name="Martin F."/>
            <person name="Cullen D."/>
            <person name="Grigoriev I.V."/>
            <person name="Hibbett D.S."/>
        </authorList>
    </citation>
    <scope>NUCLEOTIDE SEQUENCE [LARGE SCALE GENOMIC DNA]</scope>
    <source>
        <strain evidence="12 13">LYAD-421 SS1</strain>
    </source>
</reference>
<evidence type="ECO:0000256" key="9">
    <source>
        <dbReference type="SAM" id="SignalP"/>
    </source>
</evidence>
<feature type="signal peptide" evidence="9">
    <location>
        <begin position="1"/>
        <end position="23"/>
    </location>
</feature>
<feature type="domain" description="Glucose-methanol-choline oxidoreductase N-terminal" evidence="11">
    <location>
        <begin position="319"/>
        <end position="333"/>
    </location>
</feature>
<dbReference type="HOGENOM" id="CLU_002865_6_0_1"/>
<feature type="domain" description="Glucose-methanol-choline oxidoreductase N-terminal" evidence="10">
    <location>
        <begin position="121"/>
        <end position="144"/>
    </location>
</feature>
<dbReference type="OMA" id="HFTINDN"/>
<dbReference type="SUPFAM" id="SSF54373">
    <property type="entry name" value="FAD-linked reductases, C-terminal domain"/>
    <property type="match status" value="1"/>
</dbReference>